<evidence type="ECO:0000313" key="2">
    <source>
        <dbReference type="Proteomes" id="UP000297777"/>
    </source>
</evidence>
<gene>
    <name evidence="1" type="ORF">BTUL_0420g00030</name>
</gene>
<evidence type="ECO:0000313" key="1">
    <source>
        <dbReference type="EMBL" id="TGO06880.1"/>
    </source>
</evidence>
<organism evidence="1 2">
    <name type="scientific">Botrytis tulipae</name>
    <dbReference type="NCBI Taxonomy" id="87230"/>
    <lineage>
        <taxon>Eukaryota</taxon>
        <taxon>Fungi</taxon>
        <taxon>Dikarya</taxon>
        <taxon>Ascomycota</taxon>
        <taxon>Pezizomycotina</taxon>
        <taxon>Leotiomycetes</taxon>
        <taxon>Helotiales</taxon>
        <taxon>Sclerotiniaceae</taxon>
        <taxon>Botrytis</taxon>
    </lineage>
</organism>
<dbReference type="Proteomes" id="UP000297777">
    <property type="component" value="Unassembled WGS sequence"/>
</dbReference>
<dbReference type="OrthoDB" id="5424559at2759"/>
<dbReference type="EMBL" id="PQXH01000417">
    <property type="protein sequence ID" value="TGO06880.1"/>
    <property type="molecule type" value="Genomic_DNA"/>
</dbReference>
<protein>
    <submittedName>
        <fullName evidence="1">Uncharacterized protein</fullName>
    </submittedName>
</protein>
<accession>A0A4Z1E6B8</accession>
<comment type="caution">
    <text evidence="1">The sequence shown here is derived from an EMBL/GenBank/DDBJ whole genome shotgun (WGS) entry which is preliminary data.</text>
</comment>
<reference evidence="1 2" key="1">
    <citation type="submission" date="2017-12" db="EMBL/GenBank/DDBJ databases">
        <title>Comparative genomics of Botrytis spp.</title>
        <authorList>
            <person name="Valero-Jimenez C.A."/>
            <person name="Tapia P."/>
            <person name="Veloso J."/>
            <person name="Silva-Moreno E."/>
            <person name="Staats M."/>
            <person name="Valdes J.H."/>
            <person name="Van Kan J.A.L."/>
        </authorList>
    </citation>
    <scope>NUCLEOTIDE SEQUENCE [LARGE SCALE GENOMIC DNA]</scope>
    <source>
        <strain evidence="1 2">Bt9001</strain>
    </source>
</reference>
<proteinExistence type="predicted"/>
<keyword evidence="2" id="KW-1185">Reference proteome</keyword>
<dbReference type="AlphaFoldDB" id="A0A4Z1E6B8"/>
<sequence length="273" mass="31036">MGPFSETTMTATDRMFGRSYSYENLKQLGGFEALMRKAAQRPGHGISRDVTKWFHAPLYAELCITQLFIFLDHPLEMFTNYINTMAESDDEQDRKLLSSIREQLDKLDSTERRSLLRWEAMQLGTGVILLEEIVQRLRDSGRRDPDVLETRQLCSIITRMMCANEPLHLAALIYQDSCVADTTKSATFTLGLHWSFCAKYGFQCNSFAWEPETQACDASDLPITHVLSAFPSSDTIQSPAIPRSRPGYVFLNVETIVGQINNAIEDLQREIAY</sequence>
<name>A0A4Z1E6B8_9HELO</name>